<dbReference type="KEGG" id="whj:H9Q79_16815"/>
<name>A0A7G9GCG8_9FIRM</name>
<dbReference type="Gene3D" id="1.20.1540.10">
    <property type="entry name" value="Rhomboid-like"/>
    <property type="match status" value="1"/>
</dbReference>
<dbReference type="SUPFAM" id="SSF144091">
    <property type="entry name" value="Rhomboid-like"/>
    <property type="match status" value="1"/>
</dbReference>
<feature type="transmembrane region" description="Helical" evidence="5">
    <location>
        <begin position="21"/>
        <end position="40"/>
    </location>
</feature>
<feature type="transmembrane region" description="Helical" evidence="5">
    <location>
        <begin position="187"/>
        <end position="207"/>
    </location>
</feature>
<feature type="transmembrane region" description="Helical" evidence="5">
    <location>
        <begin position="134"/>
        <end position="153"/>
    </location>
</feature>
<evidence type="ECO:0000313" key="6">
    <source>
        <dbReference type="EMBL" id="QNM08500.1"/>
    </source>
</evidence>
<accession>A0A7G9GCG8</accession>
<keyword evidence="4 5" id="KW-0472">Membrane</keyword>
<sequence>MKFLNKMERKFGKYAIRNLTKYIILTYIVGYVLLLISSYSSFNVLSWLTMNPGAIMRGQVWRLVTWVLMPPGSLDVFTIIMLICYYQLGSILERTWGAFLYNVYIFFGLIMTVIGAFIMYFAGGALLIEMTGGMLFSTYYVSLSIFLGFAMTFPDQQMLFMFIIPIKIKYLALVDVVYLVYNMIQGGWVSRVMIICSLASTILFFLGTRNYQRFNPKERKRKKDFTKAMGYGQARGGGRVAKHKCAICGRTELDDPNLEFRFCSKCNGNYEYCQNHLFTHEHVK</sequence>
<organism evidence="6 7">
    <name type="scientific">Wansuia hejianensis</name>
    <dbReference type="NCBI Taxonomy" id="2763667"/>
    <lineage>
        <taxon>Bacteria</taxon>
        <taxon>Bacillati</taxon>
        <taxon>Bacillota</taxon>
        <taxon>Clostridia</taxon>
        <taxon>Lachnospirales</taxon>
        <taxon>Lachnospiraceae</taxon>
        <taxon>Wansuia</taxon>
    </lineage>
</organism>
<dbReference type="GO" id="GO:0016020">
    <property type="term" value="C:membrane"/>
    <property type="evidence" value="ECO:0007669"/>
    <property type="project" value="UniProtKB-SubCell"/>
</dbReference>
<dbReference type="Proteomes" id="UP000515860">
    <property type="component" value="Chromosome"/>
</dbReference>
<evidence type="ECO:0008006" key="8">
    <source>
        <dbReference type="Google" id="ProtNLM"/>
    </source>
</evidence>
<dbReference type="EMBL" id="CP060635">
    <property type="protein sequence ID" value="QNM08500.1"/>
    <property type="molecule type" value="Genomic_DNA"/>
</dbReference>
<evidence type="ECO:0000313" key="7">
    <source>
        <dbReference type="Proteomes" id="UP000515860"/>
    </source>
</evidence>
<keyword evidence="2 5" id="KW-0812">Transmembrane</keyword>
<dbReference type="AlphaFoldDB" id="A0A7G9GCG8"/>
<proteinExistence type="predicted"/>
<keyword evidence="7" id="KW-1185">Reference proteome</keyword>
<reference evidence="6 7" key="1">
    <citation type="submission" date="2020-08" db="EMBL/GenBank/DDBJ databases">
        <authorList>
            <person name="Liu C."/>
            <person name="Sun Q."/>
        </authorList>
    </citation>
    <scope>NUCLEOTIDE SEQUENCE [LARGE SCALE GENOMIC DNA]</scope>
    <source>
        <strain evidence="6 7">NSJ-29</strain>
    </source>
</reference>
<evidence type="ECO:0000256" key="5">
    <source>
        <dbReference type="SAM" id="Phobius"/>
    </source>
</evidence>
<evidence type="ECO:0000256" key="4">
    <source>
        <dbReference type="ARBA" id="ARBA00023136"/>
    </source>
</evidence>
<feature type="transmembrane region" description="Helical" evidence="5">
    <location>
        <begin position="98"/>
        <end position="122"/>
    </location>
</feature>
<keyword evidence="3 5" id="KW-1133">Transmembrane helix</keyword>
<feature type="transmembrane region" description="Helical" evidence="5">
    <location>
        <begin position="60"/>
        <end position="86"/>
    </location>
</feature>
<protein>
    <recommendedName>
        <fullName evidence="8">Peptidase S54 rhomboid domain-containing protein</fullName>
    </recommendedName>
</protein>
<feature type="transmembrane region" description="Helical" evidence="5">
    <location>
        <begin position="160"/>
        <end position="181"/>
    </location>
</feature>
<gene>
    <name evidence="6" type="ORF">H9Q79_16815</name>
</gene>
<evidence type="ECO:0000256" key="1">
    <source>
        <dbReference type="ARBA" id="ARBA00004141"/>
    </source>
</evidence>
<dbReference type="InterPro" id="IPR035952">
    <property type="entry name" value="Rhomboid-like_sf"/>
</dbReference>
<evidence type="ECO:0000256" key="3">
    <source>
        <dbReference type="ARBA" id="ARBA00022989"/>
    </source>
</evidence>
<dbReference type="RefSeq" id="WP_118646283.1">
    <property type="nucleotide sequence ID" value="NZ_CP060635.1"/>
</dbReference>
<comment type="subcellular location">
    <subcellularLocation>
        <location evidence="1">Membrane</location>
        <topology evidence="1">Multi-pass membrane protein</topology>
    </subcellularLocation>
</comment>
<evidence type="ECO:0000256" key="2">
    <source>
        <dbReference type="ARBA" id="ARBA00022692"/>
    </source>
</evidence>